<dbReference type="Proteomes" id="UP001142592">
    <property type="component" value="Unassembled WGS sequence"/>
</dbReference>
<dbReference type="AlphaFoldDB" id="A0A9X3DBR2"/>
<feature type="transmembrane region" description="Helical" evidence="1">
    <location>
        <begin position="116"/>
        <end position="140"/>
    </location>
</feature>
<evidence type="ECO:0000313" key="3">
    <source>
        <dbReference type="Proteomes" id="UP001142592"/>
    </source>
</evidence>
<keyword evidence="1" id="KW-1133">Transmembrane helix</keyword>
<dbReference type="EMBL" id="JAPJUH010000001">
    <property type="protein sequence ID" value="MCX3263118.1"/>
    <property type="molecule type" value="Genomic_DNA"/>
</dbReference>
<gene>
    <name evidence="2" type="ORF">OQZ29_00025</name>
</gene>
<keyword evidence="1" id="KW-0812">Transmembrane</keyword>
<organism evidence="2 3">
    <name type="scientific">Pedobacter agri</name>
    <dbReference type="NCBI Taxonomy" id="454586"/>
    <lineage>
        <taxon>Bacteria</taxon>
        <taxon>Pseudomonadati</taxon>
        <taxon>Bacteroidota</taxon>
        <taxon>Sphingobacteriia</taxon>
        <taxon>Sphingobacteriales</taxon>
        <taxon>Sphingobacteriaceae</taxon>
        <taxon>Pedobacter</taxon>
    </lineage>
</organism>
<keyword evidence="1" id="KW-0472">Membrane</keyword>
<evidence type="ECO:0000313" key="2">
    <source>
        <dbReference type="EMBL" id="MCX3263118.1"/>
    </source>
</evidence>
<feature type="transmembrane region" description="Helical" evidence="1">
    <location>
        <begin position="62"/>
        <end position="85"/>
    </location>
</feature>
<name>A0A9X3DBR2_9SPHI</name>
<evidence type="ECO:0000256" key="1">
    <source>
        <dbReference type="SAM" id="Phobius"/>
    </source>
</evidence>
<protein>
    <submittedName>
        <fullName evidence="2">Uncharacterized protein</fullName>
    </submittedName>
</protein>
<keyword evidence="3" id="KW-1185">Reference proteome</keyword>
<dbReference type="RefSeq" id="WP_010602937.1">
    <property type="nucleotide sequence ID" value="NZ_JAPJUH010000001.1"/>
</dbReference>
<feature type="transmembrane region" description="Helical" evidence="1">
    <location>
        <begin position="176"/>
        <end position="199"/>
    </location>
</feature>
<proteinExistence type="predicted"/>
<sequence>MQYKSVKNLIKPLIKGGQEWQSININGIDEKPKLYFSNIQWIILIISSVILLKLTKGISKDIIGYVMSAFSISVSLFMSLLVSIFDKFENTKFETISITETEIARLKQKKNFFKRFISITSYLVVLSILVIVLCSLTYIFNISVRDIEIKTFSLKWSDIDMCLTFKNTAIIGYRIALNYFLLNYLFLTFFITGSAYEYYMSEMDRRKLS</sequence>
<comment type="caution">
    <text evidence="2">The sequence shown here is derived from an EMBL/GenBank/DDBJ whole genome shotgun (WGS) entry which is preliminary data.</text>
</comment>
<accession>A0A9X3DBR2</accession>
<feature type="transmembrane region" description="Helical" evidence="1">
    <location>
        <begin position="34"/>
        <end position="55"/>
    </location>
</feature>
<reference evidence="2" key="1">
    <citation type="submission" date="2022-11" db="EMBL/GenBank/DDBJ databases">
        <authorList>
            <person name="Graham C."/>
            <person name="Newman J.D."/>
        </authorList>
    </citation>
    <scope>NUCLEOTIDE SEQUENCE</scope>
    <source>
        <strain evidence="2">DSM 19486</strain>
    </source>
</reference>